<keyword evidence="6" id="KW-1185">Reference proteome</keyword>
<dbReference type="PROSITE" id="PS50887">
    <property type="entry name" value="GGDEF"/>
    <property type="match status" value="1"/>
</dbReference>
<proteinExistence type="predicted"/>
<dbReference type="EC" id="2.7.7.65" evidence="1"/>
<feature type="transmembrane region" description="Helical" evidence="3">
    <location>
        <begin position="160"/>
        <end position="181"/>
    </location>
</feature>
<evidence type="ECO:0000256" key="1">
    <source>
        <dbReference type="ARBA" id="ARBA00012528"/>
    </source>
</evidence>
<gene>
    <name evidence="5" type="ORF">SJ2017_2415</name>
</gene>
<feature type="transmembrane region" description="Helical" evidence="3">
    <location>
        <begin position="27"/>
        <end position="46"/>
    </location>
</feature>
<sequence length="362" mass="40906">MNLKSIINLGTNQQSFSSANRIRTMNIIGLITVAISFLYSLNYILFLDNPSVGFINLGFTFAYFVTNVLTAKQQPKIAKIWFFSVLMLHLLVCTNVYVTNASGFHLYYFLVPTGAFLLFELRERLEQVTLSALAMVLFFYCENTVNEAPLIELSAQVNHMLYQSVVFFTMLEVIVVLYIFAKQIDKNEKQLTLQASTDSLTRLANRHSFFTEGKSLLDKAVAHQLPFTLVLIDLDLFKTINDKHGHLVGDKCLIEVTKTIKALCREQDLCARIGGEEFVIATPNTHLHDANKVAERMREHIAECKIPLTDSQNLQCTASFGIAEKTASAKELKDLLMRADKALYMAKENGRNCVKPYYDKAA</sequence>
<dbReference type="CDD" id="cd01949">
    <property type="entry name" value="GGDEF"/>
    <property type="match status" value="1"/>
</dbReference>
<protein>
    <recommendedName>
        <fullName evidence="1">diguanylate cyclase</fullName>
        <ecNumber evidence="1">2.7.7.65</ecNumber>
    </recommendedName>
</protein>
<feature type="domain" description="GGDEF" evidence="4">
    <location>
        <begin position="225"/>
        <end position="359"/>
    </location>
</feature>
<accession>A0ABM6JNV2</accession>
<dbReference type="Gene3D" id="3.30.70.270">
    <property type="match status" value="1"/>
</dbReference>
<dbReference type="InterPro" id="IPR000160">
    <property type="entry name" value="GGDEF_dom"/>
</dbReference>
<dbReference type="Proteomes" id="UP000191820">
    <property type="component" value="Chromosome"/>
</dbReference>
<keyword evidence="3" id="KW-0472">Membrane</keyword>
<name>A0ABM6JNV2_9GAMM</name>
<evidence type="ECO:0000313" key="5">
    <source>
        <dbReference type="EMBL" id="ARD22705.1"/>
    </source>
</evidence>
<dbReference type="InterPro" id="IPR048432">
    <property type="entry name" value="MASE7"/>
</dbReference>
<feature type="transmembrane region" description="Helical" evidence="3">
    <location>
        <begin position="81"/>
        <end position="98"/>
    </location>
</feature>
<evidence type="ECO:0000313" key="6">
    <source>
        <dbReference type="Proteomes" id="UP000191820"/>
    </source>
</evidence>
<dbReference type="SUPFAM" id="SSF55073">
    <property type="entry name" value="Nucleotide cyclase"/>
    <property type="match status" value="1"/>
</dbReference>
<evidence type="ECO:0000256" key="3">
    <source>
        <dbReference type="SAM" id="Phobius"/>
    </source>
</evidence>
<dbReference type="Pfam" id="PF00990">
    <property type="entry name" value="GGDEF"/>
    <property type="match status" value="1"/>
</dbReference>
<evidence type="ECO:0000256" key="2">
    <source>
        <dbReference type="ARBA" id="ARBA00034247"/>
    </source>
</evidence>
<dbReference type="NCBIfam" id="TIGR00254">
    <property type="entry name" value="GGDEF"/>
    <property type="match status" value="1"/>
</dbReference>
<keyword evidence="3" id="KW-1133">Transmembrane helix</keyword>
<organism evidence="5 6">
    <name type="scientific">Shewanella japonica</name>
    <dbReference type="NCBI Taxonomy" id="93973"/>
    <lineage>
        <taxon>Bacteria</taxon>
        <taxon>Pseudomonadati</taxon>
        <taxon>Pseudomonadota</taxon>
        <taxon>Gammaproteobacteria</taxon>
        <taxon>Alteromonadales</taxon>
        <taxon>Shewanellaceae</taxon>
        <taxon>Shewanella</taxon>
    </lineage>
</organism>
<feature type="transmembrane region" description="Helical" evidence="3">
    <location>
        <begin position="52"/>
        <end position="69"/>
    </location>
</feature>
<dbReference type="InterPro" id="IPR050469">
    <property type="entry name" value="Diguanylate_Cyclase"/>
</dbReference>
<comment type="catalytic activity">
    <reaction evidence="2">
        <text>2 GTP = 3',3'-c-di-GMP + 2 diphosphate</text>
        <dbReference type="Rhea" id="RHEA:24898"/>
        <dbReference type="ChEBI" id="CHEBI:33019"/>
        <dbReference type="ChEBI" id="CHEBI:37565"/>
        <dbReference type="ChEBI" id="CHEBI:58805"/>
        <dbReference type="EC" id="2.7.7.65"/>
    </reaction>
</comment>
<evidence type="ECO:0000259" key="4">
    <source>
        <dbReference type="PROSITE" id="PS50887"/>
    </source>
</evidence>
<dbReference type="SMART" id="SM00267">
    <property type="entry name" value="GGDEF"/>
    <property type="match status" value="1"/>
</dbReference>
<dbReference type="InterPro" id="IPR043128">
    <property type="entry name" value="Rev_trsase/Diguanyl_cyclase"/>
</dbReference>
<dbReference type="PANTHER" id="PTHR45138:SF9">
    <property type="entry name" value="DIGUANYLATE CYCLASE DGCM-RELATED"/>
    <property type="match status" value="1"/>
</dbReference>
<dbReference type="RefSeq" id="WP_080915950.1">
    <property type="nucleotide sequence ID" value="NZ_CP020472.1"/>
</dbReference>
<dbReference type="InterPro" id="IPR029787">
    <property type="entry name" value="Nucleotide_cyclase"/>
</dbReference>
<dbReference type="PANTHER" id="PTHR45138">
    <property type="entry name" value="REGULATORY COMPONENTS OF SENSORY TRANSDUCTION SYSTEM"/>
    <property type="match status" value="1"/>
</dbReference>
<dbReference type="EMBL" id="CP020472">
    <property type="protein sequence ID" value="ARD22705.1"/>
    <property type="molecule type" value="Genomic_DNA"/>
</dbReference>
<dbReference type="Pfam" id="PF20967">
    <property type="entry name" value="MASE7"/>
    <property type="match status" value="1"/>
</dbReference>
<reference evidence="5 6" key="1">
    <citation type="submission" date="2017-03" db="EMBL/GenBank/DDBJ databases">
        <title>Genome sequencing of Shewanella japonica KCTC 22435.</title>
        <authorList>
            <person name="Kim K.M."/>
        </authorList>
    </citation>
    <scope>NUCLEOTIDE SEQUENCE [LARGE SCALE GENOMIC DNA]</scope>
    <source>
        <strain evidence="5 6">KCTC 22435</strain>
    </source>
</reference>
<keyword evidence="3" id="KW-0812">Transmembrane</keyword>